<dbReference type="EMBL" id="JABFAA010000001">
    <property type="protein sequence ID" value="MBA0674489.1"/>
    <property type="molecule type" value="Genomic_DNA"/>
</dbReference>
<dbReference type="PANTHER" id="PTHR33078">
    <property type="entry name" value="PROTEIN YCF2-RELATED"/>
    <property type="match status" value="1"/>
</dbReference>
<comment type="function">
    <text evidence="1">Probable ATPase of unknown function. Its presence in a non-photosynthetic plant (Epifagus virginiana) and experiments in tobacco indicate that it has an essential function which is probably not related to photosynthesis.</text>
</comment>
<keyword evidence="6" id="KW-0067">ATP-binding</keyword>
<organism evidence="7 8">
    <name type="scientific">Gossypium aridum</name>
    <name type="common">American cotton</name>
    <name type="synonym">Erioxylum aridum</name>
    <dbReference type="NCBI Taxonomy" id="34290"/>
    <lineage>
        <taxon>Eukaryota</taxon>
        <taxon>Viridiplantae</taxon>
        <taxon>Streptophyta</taxon>
        <taxon>Embryophyta</taxon>
        <taxon>Tracheophyta</taxon>
        <taxon>Spermatophyta</taxon>
        <taxon>Magnoliopsida</taxon>
        <taxon>eudicotyledons</taxon>
        <taxon>Gunneridae</taxon>
        <taxon>Pentapetalae</taxon>
        <taxon>rosids</taxon>
        <taxon>malvids</taxon>
        <taxon>Malvales</taxon>
        <taxon>Malvaceae</taxon>
        <taxon>Malvoideae</taxon>
        <taxon>Gossypium</taxon>
    </lineage>
</organism>
<comment type="caution">
    <text evidence="7">The sequence shown here is derived from an EMBL/GenBank/DDBJ whole genome shotgun (WGS) entry which is preliminary data.</text>
</comment>
<comment type="subcellular location">
    <subcellularLocation>
        <location evidence="2">Plastid</location>
    </subcellularLocation>
</comment>
<evidence type="ECO:0000256" key="6">
    <source>
        <dbReference type="ARBA" id="ARBA00022840"/>
    </source>
</evidence>
<protein>
    <submittedName>
        <fullName evidence="7">Uncharacterized protein</fullName>
    </submittedName>
</protein>
<keyword evidence="4" id="KW-0934">Plastid</keyword>
<name>A0A7J8WIP8_GOSAI</name>
<evidence type="ECO:0000313" key="7">
    <source>
        <dbReference type="EMBL" id="MBA0674489.1"/>
    </source>
</evidence>
<evidence type="ECO:0000256" key="5">
    <source>
        <dbReference type="ARBA" id="ARBA00022741"/>
    </source>
</evidence>
<dbReference type="Proteomes" id="UP000593577">
    <property type="component" value="Unassembled WGS sequence"/>
</dbReference>
<reference evidence="7 8" key="1">
    <citation type="journal article" date="2019" name="Genome Biol. Evol.">
        <title>Insights into the evolution of the New World diploid cottons (Gossypium, subgenus Houzingenia) based on genome sequencing.</title>
        <authorList>
            <person name="Grover C.E."/>
            <person name="Arick M.A. 2nd"/>
            <person name="Thrash A."/>
            <person name="Conover J.L."/>
            <person name="Sanders W.S."/>
            <person name="Peterson D.G."/>
            <person name="Frelichowski J.E."/>
            <person name="Scheffler J.A."/>
            <person name="Scheffler B.E."/>
            <person name="Wendel J.F."/>
        </authorList>
    </citation>
    <scope>NUCLEOTIDE SEQUENCE [LARGE SCALE GENOMIC DNA]</scope>
    <source>
        <strain evidence="7">185</strain>
        <tissue evidence="7">Leaf</tissue>
    </source>
</reference>
<evidence type="ECO:0000256" key="3">
    <source>
        <dbReference type="ARBA" id="ARBA00009361"/>
    </source>
</evidence>
<dbReference type="AlphaFoldDB" id="A0A7J8WIP8"/>
<comment type="similarity">
    <text evidence="3">Belongs to the Ycf2 family.</text>
</comment>
<keyword evidence="8" id="KW-1185">Reference proteome</keyword>
<proteinExistence type="inferred from homology"/>
<dbReference type="PANTHER" id="PTHR33078:SF100">
    <property type="entry name" value="PROTEIN YCF2"/>
    <property type="match status" value="1"/>
</dbReference>
<dbReference type="GO" id="GO:0005524">
    <property type="term" value="F:ATP binding"/>
    <property type="evidence" value="ECO:0007669"/>
    <property type="project" value="UniProtKB-KW"/>
</dbReference>
<evidence type="ECO:0000256" key="2">
    <source>
        <dbReference type="ARBA" id="ARBA00004474"/>
    </source>
</evidence>
<evidence type="ECO:0000313" key="8">
    <source>
        <dbReference type="Proteomes" id="UP000593577"/>
    </source>
</evidence>
<accession>A0A7J8WIP8</accession>
<sequence>RRIFLAHYQTITCSQTSFGANSFHFPPRRKPFSLRLALSPSKSILVIGFIGTIRSYLFKYLATNSYVPFITVFLNKFLYNKLKGFLIDDIDMDDSDDIDASEAIDRDLDTELELLTMVNVLTMDMMSEIDRFYLTLQFELAKAMSPCIIWICIVDNNYA</sequence>
<evidence type="ECO:0000256" key="4">
    <source>
        <dbReference type="ARBA" id="ARBA00022640"/>
    </source>
</evidence>
<keyword evidence="5" id="KW-0547">Nucleotide-binding</keyword>
<dbReference type="GO" id="GO:0009536">
    <property type="term" value="C:plastid"/>
    <property type="evidence" value="ECO:0007669"/>
    <property type="project" value="UniProtKB-SubCell"/>
</dbReference>
<evidence type="ECO:0000256" key="1">
    <source>
        <dbReference type="ARBA" id="ARBA00002329"/>
    </source>
</evidence>
<feature type="non-terminal residue" evidence="7">
    <location>
        <position position="1"/>
    </location>
</feature>
<gene>
    <name evidence="7" type="ORF">Goari_016083</name>
</gene>